<name>A0A840VQM4_9PROT</name>
<organism evidence="2 3">
    <name type="scientific">Acidocella aromatica</name>
    <dbReference type="NCBI Taxonomy" id="1303579"/>
    <lineage>
        <taxon>Bacteria</taxon>
        <taxon>Pseudomonadati</taxon>
        <taxon>Pseudomonadota</taxon>
        <taxon>Alphaproteobacteria</taxon>
        <taxon>Acetobacterales</taxon>
        <taxon>Acidocellaceae</taxon>
        <taxon>Acidocella</taxon>
    </lineage>
</organism>
<dbReference type="Proteomes" id="UP000553706">
    <property type="component" value="Unassembled WGS sequence"/>
</dbReference>
<evidence type="ECO:0000313" key="2">
    <source>
        <dbReference type="EMBL" id="MBB5373901.1"/>
    </source>
</evidence>
<sequence>MNAKPLAAILLAACLGLAGCGNGTETRTAWDSAVFGTFAGIGPGAGGICKGTNAAAAAPPAPHGSPP</sequence>
<dbReference type="AlphaFoldDB" id="A0A840VQM4"/>
<keyword evidence="1" id="KW-0732">Signal</keyword>
<evidence type="ECO:0000313" key="3">
    <source>
        <dbReference type="Proteomes" id="UP000553706"/>
    </source>
</evidence>
<proteinExistence type="predicted"/>
<keyword evidence="3" id="KW-1185">Reference proteome</keyword>
<evidence type="ECO:0008006" key="4">
    <source>
        <dbReference type="Google" id="ProtNLM"/>
    </source>
</evidence>
<dbReference type="PROSITE" id="PS51257">
    <property type="entry name" value="PROKAR_LIPOPROTEIN"/>
    <property type="match status" value="1"/>
</dbReference>
<dbReference type="RefSeq" id="WP_183266915.1">
    <property type="nucleotide sequence ID" value="NZ_JACHFJ010000010.1"/>
</dbReference>
<evidence type="ECO:0000256" key="1">
    <source>
        <dbReference type="SAM" id="SignalP"/>
    </source>
</evidence>
<accession>A0A840VQM4</accession>
<gene>
    <name evidence="2" type="ORF">HNP71_002168</name>
</gene>
<comment type="caution">
    <text evidence="2">The sequence shown here is derived from an EMBL/GenBank/DDBJ whole genome shotgun (WGS) entry which is preliminary data.</text>
</comment>
<protein>
    <recommendedName>
        <fullName evidence="4">Lipoprotein</fullName>
    </recommendedName>
</protein>
<reference evidence="2 3" key="1">
    <citation type="submission" date="2020-08" db="EMBL/GenBank/DDBJ databases">
        <title>Genomic Encyclopedia of Type Strains, Phase IV (KMG-IV): sequencing the most valuable type-strain genomes for metagenomic binning, comparative biology and taxonomic classification.</title>
        <authorList>
            <person name="Goeker M."/>
        </authorList>
    </citation>
    <scope>NUCLEOTIDE SEQUENCE [LARGE SCALE GENOMIC DNA]</scope>
    <source>
        <strain evidence="2 3">DSM 27026</strain>
    </source>
</reference>
<feature type="signal peptide" evidence="1">
    <location>
        <begin position="1"/>
        <end position="23"/>
    </location>
</feature>
<dbReference type="EMBL" id="JACHFJ010000010">
    <property type="protein sequence ID" value="MBB5373901.1"/>
    <property type="molecule type" value="Genomic_DNA"/>
</dbReference>
<feature type="chain" id="PRO_5032736511" description="Lipoprotein" evidence="1">
    <location>
        <begin position="24"/>
        <end position="67"/>
    </location>
</feature>